<protein>
    <recommendedName>
        <fullName evidence="10">Transposase</fullName>
    </recommendedName>
</protein>
<dbReference type="Proteomes" id="UP000092691">
    <property type="component" value="Chromosome"/>
</dbReference>
<proteinExistence type="predicted"/>
<dbReference type="OrthoDB" id="8401577at2"/>
<dbReference type="Proteomes" id="UP000517187">
    <property type="component" value="Unassembled WGS sequence"/>
</dbReference>
<evidence type="ECO:0000313" key="5">
    <source>
        <dbReference type="EMBL" id="NYJ11639.1"/>
    </source>
</evidence>
<dbReference type="AlphaFoldDB" id="A0A1B1C9U4"/>
<organism evidence="1 6">
    <name type="scientific">Rhizobium leguminosarum</name>
    <dbReference type="NCBI Taxonomy" id="384"/>
    <lineage>
        <taxon>Bacteria</taxon>
        <taxon>Pseudomonadati</taxon>
        <taxon>Pseudomonadota</taxon>
        <taxon>Alphaproteobacteria</taxon>
        <taxon>Hyphomicrobiales</taxon>
        <taxon>Rhizobiaceae</taxon>
        <taxon>Rhizobium/Agrobacterium group</taxon>
        <taxon>Rhizobium</taxon>
    </lineage>
</organism>
<reference evidence="4" key="3">
    <citation type="submission" date="2020-04" db="EMBL/GenBank/DDBJ databases">
        <title>Global-level population genomics supports evidence of horizontal gene transfer on evolution of Rhizobia in Lentils.</title>
        <authorList>
            <person name="Gai Y."/>
            <person name="Cook D."/>
            <person name="Riely B."/>
        </authorList>
    </citation>
    <scope>NUCLEOTIDE SEQUENCE</scope>
    <source>
        <strain evidence="4">Derici101B</strain>
    </source>
</reference>
<dbReference type="Proteomes" id="UP000535276">
    <property type="component" value="Unassembled WGS sequence"/>
</dbReference>
<sequence length="69" mass="8021">MVVHRDMTSDEWKWLVRLCQHEADSIPKEIEARFTELGLLGPNGLSDNARNLVQNELLAERRNRLQGLH</sequence>
<name>A0A1B1C9U4_RHILE</name>
<evidence type="ECO:0000313" key="6">
    <source>
        <dbReference type="Proteomes" id="UP000092691"/>
    </source>
</evidence>
<evidence type="ECO:0000313" key="2">
    <source>
        <dbReference type="EMBL" id="API50856.1"/>
    </source>
</evidence>
<dbReference type="EMBL" id="JACBZV010000004">
    <property type="protein sequence ID" value="NYJ11639.1"/>
    <property type="molecule type" value="Genomic_DNA"/>
</dbReference>
<accession>A0A1B1C9U4</accession>
<evidence type="ECO:0000313" key="1">
    <source>
        <dbReference type="EMBL" id="ANP86525.1"/>
    </source>
</evidence>
<evidence type="ECO:0000313" key="8">
    <source>
        <dbReference type="Proteomes" id="UP000517187"/>
    </source>
</evidence>
<reference evidence="1 6" key="1">
    <citation type="submission" date="2016-06" db="EMBL/GenBank/DDBJ databases">
        <title>Microsymbionts genomes from the relict species Vavilovia formosa.</title>
        <authorList>
            <person name="Chirak E."/>
            <person name="Kimeklis A."/>
            <person name="Andronov E."/>
        </authorList>
    </citation>
    <scope>NUCLEOTIDE SEQUENCE [LARGE SCALE GENOMIC DNA]</scope>
    <source>
        <strain evidence="1 6">Vaf10</strain>
    </source>
</reference>
<dbReference type="EMBL" id="JAAXEP010000017">
    <property type="protein sequence ID" value="MBY5631869.1"/>
    <property type="molecule type" value="Genomic_DNA"/>
</dbReference>
<gene>
    <name evidence="1" type="ORF">BA011_12845</name>
    <name evidence="2" type="ORF">BMW22_03665</name>
    <name evidence="3" type="ORF">GGE66_005558</name>
    <name evidence="5" type="ORF">GGI64_002697</name>
    <name evidence="4" type="ORF">HFO42_27820</name>
</gene>
<dbReference type="EMBL" id="CP018228">
    <property type="protein sequence ID" value="API50856.1"/>
    <property type="molecule type" value="Genomic_DNA"/>
</dbReference>
<evidence type="ECO:0000313" key="4">
    <source>
        <dbReference type="EMBL" id="MBY5631869.1"/>
    </source>
</evidence>
<evidence type="ECO:0000313" key="7">
    <source>
        <dbReference type="Proteomes" id="UP000183050"/>
    </source>
</evidence>
<dbReference type="Proteomes" id="UP000825699">
    <property type="component" value="Unassembled WGS sequence"/>
</dbReference>
<evidence type="ECO:0008006" key="10">
    <source>
        <dbReference type="Google" id="ProtNLM"/>
    </source>
</evidence>
<reference evidence="2 7" key="2">
    <citation type="submission" date="2016-11" db="EMBL/GenBank/DDBJ databases">
        <title>Rhizobium leguminosarum bv. viciae strain Vaf12 isolated from Vavilovia formosa root nodules from Russia, Dagestan.</title>
        <authorList>
            <person name="Kimeklis A."/>
        </authorList>
    </citation>
    <scope>NUCLEOTIDE SEQUENCE [LARGE SCALE GENOMIC DNA]</scope>
    <source>
        <strain evidence="2 7">Vaf-108</strain>
    </source>
</reference>
<dbReference type="EMBL" id="CP016286">
    <property type="protein sequence ID" value="ANP86525.1"/>
    <property type="molecule type" value="Genomic_DNA"/>
</dbReference>
<evidence type="ECO:0000313" key="3">
    <source>
        <dbReference type="EMBL" id="MBB6224543.1"/>
    </source>
</evidence>
<reference evidence="3 8" key="4">
    <citation type="submission" date="2020-08" db="EMBL/GenBank/DDBJ databases">
        <title>Genomic Encyclopedia of Type Strains, Phase IV (KMG-V): Genome sequencing to study the core and pangenomes of soil and plant-associated prokaryotes.</title>
        <authorList>
            <person name="Whitman W."/>
        </authorList>
    </citation>
    <scope>NUCLEOTIDE SEQUENCE [LARGE SCALE GENOMIC DNA]</scope>
    <source>
        <strain evidence="3 8">SEMIA 4011</strain>
        <strain evidence="5 9">SEMIA 4052</strain>
    </source>
</reference>
<evidence type="ECO:0000313" key="9">
    <source>
        <dbReference type="Proteomes" id="UP000535276"/>
    </source>
</evidence>
<dbReference type="Proteomes" id="UP000183050">
    <property type="component" value="Chromosome"/>
</dbReference>
<dbReference type="RefSeq" id="WP_012558428.1">
    <property type="nucleotide sequence ID" value="NZ_CP016286.1"/>
</dbReference>
<dbReference type="EMBL" id="JACIIJ010000016">
    <property type="protein sequence ID" value="MBB6224543.1"/>
    <property type="molecule type" value="Genomic_DNA"/>
</dbReference>